<dbReference type="InterPro" id="IPR021369">
    <property type="entry name" value="DUF2985"/>
</dbReference>
<feature type="transmembrane region" description="Helical" evidence="2">
    <location>
        <begin position="246"/>
        <end position="268"/>
    </location>
</feature>
<protein>
    <submittedName>
        <fullName evidence="3">Uncharacterized protein</fullName>
    </submittedName>
</protein>
<dbReference type="OrthoDB" id="47478at2759"/>
<name>A0A9N8E3S4_9STRA</name>
<gene>
    <name evidence="3" type="ORF">SEMRO_589_G171670.1</name>
</gene>
<organism evidence="3 4">
    <name type="scientific">Seminavis robusta</name>
    <dbReference type="NCBI Taxonomy" id="568900"/>
    <lineage>
        <taxon>Eukaryota</taxon>
        <taxon>Sar</taxon>
        <taxon>Stramenopiles</taxon>
        <taxon>Ochrophyta</taxon>
        <taxon>Bacillariophyta</taxon>
        <taxon>Bacillariophyceae</taxon>
        <taxon>Bacillariophycidae</taxon>
        <taxon>Naviculales</taxon>
        <taxon>Naviculaceae</taxon>
        <taxon>Seminavis</taxon>
    </lineage>
</organism>
<keyword evidence="2" id="KW-0472">Membrane</keyword>
<feature type="transmembrane region" description="Helical" evidence="2">
    <location>
        <begin position="145"/>
        <end position="164"/>
    </location>
</feature>
<proteinExistence type="predicted"/>
<dbReference type="EMBL" id="CAICTM010000588">
    <property type="protein sequence ID" value="CAB9513399.1"/>
    <property type="molecule type" value="Genomic_DNA"/>
</dbReference>
<keyword evidence="2" id="KW-0812">Transmembrane</keyword>
<dbReference type="Pfam" id="PF11204">
    <property type="entry name" value="DUF2985"/>
    <property type="match status" value="1"/>
</dbReference>
<comment type="caution">
    <text evidence="3">The sequence shown here is derived from an EMBL/GenBank/DDBJ whole genome shotgun (WGS) entry which is preliminary data.</text>
</comment>
<dbReference type="AlphaFoldDB" id="A0A9N8E3S4"/>
<feature type="transmembrane region" description="Helical" evidence="2">
    <location>
        <begin position="103"/>
        <end position="125"/>
    </location>
</feature>
<keyword evidence="2" id="KW-1133">Transmembrane helix</keyword>
<evidence type="ECO:0000256" key="2">
    <source>
        <dbReference type="SAM" id="Phobius"/>
    </source>
</evidence>
<evidence type="ECO:0000256" key="1">
    <source>
        <dbReference type="SAM" id="MobiDB-lite"/>
    </source>
</evidence>
<keyword evidence="4" id="KW-1185">Reference proteome</keyword>
<reference evidence="3" key="1">
    <citation type="submission" date="2020-06" db="EMBL/GenBank/DDBJ databases">
        <authorList>
            <consortium name="Plant Systems Biology data submission"/>
        </authorList>
    </citation>
    <scope>NUCLEOTIDE SEQUENCE</scope>
    <source>
        <strain evidence="3">D6</strain>
    </source>
</reference>
<feature type="region of interest" description="Disordered" evidence="1">
    <location>
        <begin position="1"/>
        <end position="27"/>
    </location>
</feature>
<evidence type="ECO:0000313" key="4">
    <source>
        <dbReference type="Proteomes" id="UP001153069"/>
    </source>
</evidence>
<accession>A0A9N8E3S4</accession>
<dbReference type="Proteomes" id="UP001153069">
    <property type="component" value="Unassembled WGS sequence"/>
</dbReference>
<evidence type="ECO:0000313" key="3">
    <source>
        <dbReference type="EMBL" id="CAB9513399.1"/>
    </source>
</evidence>
<sequence>MKDSTTSEVNIDGDGATEGCGNSIPNEKIGTEASHGCLSRSRTGTLETICESSSDTGIDLEAAPQDLVADDVPGSMYIPDARRIEAVRDGLLRVLDGPFFQTLGLLVLLLVVIDGAFFFFLLVGWHGLCPPGTNDCDQRNYWYNFSVQVLTLLFTYSALISLPWRCANLIHLTRPSRATTADSSNATAGTNLQGLATEEPWFYIPTTRRVWLTTLLLWNSLFQFLNQASRIVYSDYESQSSFPGCLWTNLFFGLSFLCAAVAGAWIAWETKLLRQAYPGKFGMGPVDAFQEFYQTYFGGQCTLPRNRREQESVDEEEG</sequence>